<accession>A0A0E9UZ19</accession>
<name>A0A0E9UZ19_ANGAN</name>
<dbReference type="EMBL" id="GBXM01037586">
    <property type="protein sequence ID" value="JAH70991.1"/>
    <property type="molecule type" value="Transcribed_RNA"/>
</dbReference>
<dbReference type="AlphaFoldDB" id="A0A0E9UZ19"/>
<reference evidence="1" key="2">
    <citation type="journal article" date="2015" name="Fish Shellfish Immunol.">
        <title>Early steps in the European eel (Anguilla anguilla)-Vibrio vulnificus interaction in the gills: Role of the RtxA13 toxin.</title>
        <authorList>
            <person name="Callol A."/>
            <person name="Pajuelo D."/>
            <person name="Ebbesson L."/>
            <person name="Teles M."/>
            <person name="MacKenzie S."/>
            <person name="Amaro C."/>
        </authorList>
    </citation>
    <scope>NUCLEOTIDE SEQUENCE</scope>
</reference>
<reference evidence="1" key="1">
    <citation type="submission" date="2014-11" db="EMBL/GenBank/DDBJ databases">
        <authorList>
            <person name="Amaro Gonzalez C."/>
        </authorList>
    </citation>
    <scope>NUCLEOTIDE SEQUENCE</scope>
</reference>
<protein>
    <submittedName>
        <fullName evidence="1">Uncharacterized protein</fullName>
    </submittedName>
</protein>
<organism evidence="1">
    <name type="scientific">Anguilla anguilla</name>
    <name type="common">European freshwater eel</name>
    <name type="synonym">Muraena anguilla</name>
    <dbReference type="NCBI Taxonomy" id="7936"/>
    <lineage>
        <taxon>Eukaryota</taxon>
        <taxon>Metazoa</taxon>
        <taxon>Chordata</taxon>
        <taxon>Craniata</taxon>
        <taxon>Vertebrata</taxon>
        <taxon>Euteleostomi</taxon>
        <taxon>Actinopterygii</taxon>
        <taxon>Neopterygii</taxon>
        <taxon>Teleostei</taxon>
        <taxon>Anguilliformes</taxon>
        <taxon>Anguillidae</taxon>
        <taxon>Anguilla</taxon>
    </lineage>
</organism>
<sequence length="51" mass="6037">MACKQASTQTQRIVFSDLFKHTITVLSDHRKSRPHKKQLYRFLFTYCSSTT</sequence>
<proteinExistence type="predicted"/>
<evidence type="ECO:0000313" key="1">
    <source>
        <dbReference type="EMBL" id="JAH70991.1"/>
    </source>
</evidence>